<comment type="caution">
    <text evidence="2">The sequence shown here is derived from an EMBL/GenBank/DDBJ whole genome shotgun (WGS) entry which is preliminary data.</text>
</comment>
<name>A0A437QZ18_9PROT</name>
<keyword evidence="2" id="KW-0378">Hydrolase</keyword>
<dbReference type="InterPro" id="IPR046879">
    <property type="entry name" value="KANL3/Tex30_Abhydrolase"/>
</dbReference>
<evidence type="ECO:0000259" key="1">
    <source>
        <dbReference type="Pfam" id="PF20408"/>
    </source>
</evidence>
<evidence type="ECO:0000313" key="2">
    <source>
        <dbReference type="EMBL" id="RVU39730.1"/>
    </source>
</evidence>
<dbReference type="AlphaFoldDB" id="A0A437QZ18"/>
<evidence type="ECO:0000313" key="3">
    <source>
        <dbReference type="Proteomes" id="UP000287447"/>
    </source>
</evidence>
<gene>
    <name evidence="2" type="ORF">EOI86_03300</name>
</gene>
<dbReference type="SUPFAM" id="SSF53474">
    <property type="entry name" value="alpha/beta-Hydrolases"/>
    <property type="match status" value="1"/>
</dbReference>
<proteinExistence type="predicted"/>
<dbReference type="PANTHER" id="PTHR13136">
    <property type="entry name" value="TESTIS DEVELOPMENT PROTEIN PRTD"/>
    <property type="match status" value="1"/>
</dbReference>
<organism evidence="2 3">
    <name type="scientific">Hwanghaeella grinnelliae</name>
    <dbReference type="NCBI Taxonomy" id="2500179"/>
    <lineage>
        <taxon>Bacteria</taxon>
        <taxon>Pseudomonadati</taxon>
        <taxon>Pseudomonadota</taxon>
        <taxon>Alphaproteobacteria</taxon>
        <taxon>Rhodospirillales</taxon>
        <taxon>Rhodospirillaceae</taxon>
        <taxon>Hwanghaeella</taxon>
    </lineage>
</organism>
<sequence length="215" mass="23417">MDFLSTGPVQSSTVLILAHGAGAPMDSPFMNAVADGVATAAIRCVRFEFPYMAGRRHGGKKRPPDRQPVLLDHFQKVIQQISETAPKGASIYIGGKSMGGRMATLLAAQAVEKPLFQAVLCLGYPFHPPGKPEKTRTDHFPEISCPVLVCQGDRDPFGTRAEIENYALPSHVQFCWLPDGNHDLAPRVKSGYTKEENLAATIAAMVDFMEPDQPR</sequence>
<dbReference type="InterPro" id="IPR029058">
    <property type="entry name" value="AB_hydrolase_fold"/>
</dbReference>
<dbReference type="Proteomes" id="UP000287447">
    <property type="component" value="Unassembled WGS sequence"/>
</dbReference>
<dbReference type="OrthoDB" id="652634at2"/>
<dbReference type="EMBL" id="SADE01000001">
    <property type="protein sequence ID" value="RVU39730.1"/>
    <property type="molecule type" value="Genomic_DNA"/>
</dbReference>
<protein>
    <submittedName>
        <fullName evidence="2">Alpha/beta hydrolase</fullName>
    </submittedName>
</protein>
<accession>A0A437QZ18</accession>
<feature type="domain" description="KANL3/Tex30 alpha/beta hydrolase-like" evidence="1">
    <location>
        <begin position="13"/>
        <end position="209"/>
    </location>
</feature>
<dbReference type="Gene3D" id="3.40.50.1820">
    <property type="entry name" value="alpha/beta hydrolase"/>
    <property type="match status" value="1"/>
</dbReference>
<dbReference type="InterPro" id="IPR026555">
    <property type="entry name" value="NSL3/Tex30"/>
</dbReference>
<reference evidence="3" key="1">
    <citation type="submission" date="2019-01" db="EMBL/GenBank/DDBJ databases">
        <title>Gri0909 isolated from a small marine red alga.</title>
        <authorList>
            <person name="Kim J."/>
            <person name="Jeong S.E."/>
            <person name="Jeon C.O."/>
        </authorList>
    </citation>
    <scope>NUCLEOTIDE SEQUENCE [LARGE SCALE GENOMIC DNA]</scope>
    <source>
        <strain evidence="3">Gri0909</strain>
    </source>
</reference>
<dbReference type="PANTHER" id="PTHR13136:SF11">
    <property type="entry name" value="TESTIS-EXPRESSED PROTEIN 30"/>
    <property type="match status" value="1"/>
</dbReference>
<dbReference type="GO" id="GO:0016787">
    <property type="term" value="F:hydrolase activity"/>
    <property type="evidence" value="ECO:0007669"/>
    <property type="project" value="UniProtKB-KW"/>
</dbReference>
<keyword evidence="3" id="KW-1185">Reference proteome</keyword>
<dbReference type="Pfam" id="PF20408">
    <property type="entry name" value="Abhydrolase_11"/>
    <property type="match status" value="1"/>
</dbReference>